<dbReference type="AlphaFoldDB" id="A0A0D2NL12"/>
<dbReference type="OMA" id="FAHFLWP"/>
<feature type="domain" description="HNH nuclease" evidence="1">
    <location>
        <begin position="179"/>
        <end position="274"/>
    </location>
</feature>
<dbReference type="EMBL" id="KN817606">
    <property type="protein sequence ID" value="KJA17271.1"/>
    <property type="molecule type" value="Genomic_DNA"/>
</dbReference>
<dbReference type="Pfam" id="PF13391">
    <property type="entry name" value="HNH_2"/>
    <property type="match status" value="1"/>
</dbReference>
<dbReference type="STRING" id="945553.A0A0D2NL12"/>
<dbReference type="InterPro" id="IPR003615">
    <property type="entry name" value="HNH_nuc"/>
</dbReference>
<organism evidence="2 3">
    <name type="scientific">Hypholoma sublateritium (strain FD-334 SS-4)</name>
    <dbReference type="NCBI Taxonomy" id="945553"/>
    <lineage>
        <taxon>Eukaryota</taxon>
        <taxon>Fungi</taxon>
        <taxon>Dikarya</taxon>
        <taxon>Basidiomycota</taxon>
        <taxon>Agaricomycotina</taxon>
        <taxon>Agaricomycetes</taxon>
        <taxon>Agaricomycetidae</taxon>
        <taxon>Agaricales</taxon>
        <taxon>Agaricineae</taxon>
        <taxon>Strophariaceae</taxon>
        <taxon>Hypholoma</taxon>
    </lineage>
</organism>
<gene>
    <name evidence="2" type="ORF">HYPSUDRAFT_206322</name>
</gene>
<keyword evidence="3" id="KW-1185">Reference proteome</keyword>
<accession>A0A0D2NL12</accession>
<evidence type="ECO:0000313" key="2">
    <source>
        <dbReference type="EMBL" id="KJA17271.1"/>
    </source>
</evidence>
<evidence type="ECO:0000313" key="3">
    <source>
        <dbReference type="Proteomes" id="UP000054270"/>
    </source>
</evidence>
<dbReference type="OrthoDB" id="3163863at2759"/>
<protein>
    <recommendedName>
        <fullName evidence="1">HNH nuclease domain-containing protein</fullName>
    </recommendedName>
</protein>
<evidence type="ECO:0000259" key="1">
    <source>
        <dbReference type="Pfam" id="PF13391"/>
    </source>
</evidence>
<proteinExistence type="predicted"/>
<dbReference type="Proteomes" id="UP000054270">
    <property type="component" value="Unassembled WGS sequence"/>
</dbReference>
<reference evidence="3" key="1">
    <citation type="submission" date="2014-04" db="EMBL/GenBank/DDBJ databases">
        <title>Evolutionary Origins and Diversification of the Mycorrhizal Mutualists.</title>
        <authorList>
            <consortium name="DOE Joint Genome Institute"/>
            <consortium name="Mycorrhizal Genomics Consortium"/>
            <person name="Kohler A."/>
            <person name="Kuo A."/>
            <person name="Nagy L.G."/>
            <person name="Floudas D."/>
            <person name="Copeland A."/>
            <person name="Barry K.W."/>
            <person name="Cichocki N."/>
            <person name="Veneault-Fourrey C."/>
            <person name="LaButti K."/>
            <person name="Lindquist E.A."/>
            <person name="Lipzen A."/>
            <person name="Lundell T."/>
            <person name="Morin E."/>
            <person name="Murat C."/>
            <person name="Riley R."/>
            <person name="Ohm R."/>
            <person name="Sun H."/>
            <person name="Tunlid A."/>
            <person name="Henrissat B."/>
            <person name="Grigoriev I.V."/>
            <person name="Hibbett D.S."/>
            <person name="Martin F."/>
        </authorList>
    </citation>
    <scope>NUCLEOTIDE SEQUENCE [LARGE SCALE GENOMIC DNA]</scope>
    <source>
        <strain evidence="3">FD-334 SS-4</strain>
    </source>
</reference>
<sequence>MRLRVGSGYATAEDMIDSVSSSSSQSPLPPVSSTDAIINYRRLHDEIIRIQNGDADLQSLVETAEKLIDVFAPTPQSVYTHRDCSASVRLDAVMNSMLVYAEECGSEGGKRYVAAAIVACSSSHQEKVPEIVALSALGITWLTHLLFIFKTSHRTISQKTPKPAKSTGKKLMARDGYQCALTGYEDVSRPIREKPPAVFLKATHILRRGVGEFCTDPESEFVDSAATTFDILVDFTCLSPAALQNSFSELHDASNGILLESNARLAFDGYHWCLQKTQAENVYSVKVFDNVGHVRRPPDNVTFRDKTDDFDRGANTSRKGIRSIPLPNPSYIAIHASIAGILHMSAAGSFFDELLHKYRDRNDNCPPVQCWPQLEEIMQTRLLRNALSEAFQGDNMC</sequence>
<name>A0A0D2NL12_HYPSF</name>